<accession>A0A1F7UP12</accession>
<evidence type="ECO:0000313" key="2">
    <source>
        <dbReference type="EMBL" id="OGL79989.1"/>
    </source>
</evidence>
<feature type="transmembrane region" description="Helical" evidence="1">
    <location>
        <begin position="49"/>
        <end position="74"/>
    </location>
</feature>
<reference evidence="2 3" key="1">
    <citation type="journal article" date="2016" name="Nat. Commun.">
        <title>Thousands of microbial genomes shed light on interconnected biogeochemical processes in an aquifer system.</title>
        <authorList>
            <person name="Anantharaman K."/>
            <person name="Brown C.T."/>
            <person name="Hug L.A."/>
            <person name="Sharon I."/>
            <person name="Castelle C.J."/>
            <person name="Probst A.J."/>
            <person name="Thomas B.C."/>
            <person name="Singh A."/>
            <person name="Wilkins M.J."/>
            <person name="Karaoz U."/>
            <person name="Brodie E.L."/>
            <person name="Williams K.H."/>
            <person name="Hubbard S.S."/>
            <person name="Banfield J.F."/>
        </authorList>
    </citation>
    <scope>NUCLEOTIDE SEQUENCE [LARGE SCALE GENOMIC DNA]</scope>
</reference>
<gene>
    <name evidence="2" type="ORF">A3B21_01125</name>
</gene>
<name>A0A1F7UP12_9BACT</name>
<dbReference type="EMBL" id="MGEJ01000019">
    <property type="protein sequence ID" value="OGL79989.1"/>
    <property type="molecule type" value="Genomic_DNA"/>
</dbReference>
<evidence type="ECO:0008006" key="4">
    <source>
        <dbReference type="Google" id="ProtNLM"/>
    </source>
</evidence>
<sequence>MRYILSIIGVAVGALIVIKSEKIFNALGPVQWAEQHLGAEGGSRLFYKLVGVGIIVVSFFYMSGILQSIGLAIFGRLFGISR</sequence>
<proteinExistence type="predicted"/>
<dbReference type="AlphaFoldDB" id="A0A1F7UP12"/>
<evidence type="ECO:0000313" key="3">
    <source>
        <dbReference type="Proteomes" id="UP000176897"/>
    </source>
</evidence>
<protein>
    <recommendedName>
        <fullName evidence="4">DUF1206 domain-containing protein</fullName>
    </recommendedName>
</protein>
<comment type="caution">
    <text evidence="2">The sequence shown here is derived from an EMBL/GenBank/DDBJ whole genome shotgun (WGS) entry which is preliminary data.</text>
</comment>
<keyword evidence="1" id="KW-1133">Transmembrane helix</keyword>
<dbReference type="STRING" id="1802401.A3B21_01125"/>
<evidence type="ECO:0000256" key="1">
    <source>
        <dbReference type="SAM" id="Phobius"/>
    </source>
</evidence>
<keyword evidence="1" id="KW-0812">Transmembrane</keyword>
<dbReference type="Proteomes" id="UP000176897">
    <property type="component" value="Unassembled WGS sequence"/>
</dbReference>
<organism evidence="2 3">
    <name type="scientific">Candidatus Uhrbacteria bacterium RIFCSPLOWO2_01_FULL_47_24</name>
    <dbReference type="NCBI Taxonomy" id="1802401"/>
    <lineage>
        <taxon>Bacteria</taxon>
        <taxon>Candidatus Uhriibacteriota</taxon>
    </lineage>
</organism>
<keyword evidence="1" id="KW-0472">Membrane</keyword>